<evidence type="ECO:0000256" key="3">
    <source>
        <dbReference type="ARBA" id="ARBA00022605"/>
    </source>
</evidence>
<dbReference type="GO" id="GO:0004488">
    <property type="term" value="F:methylenetetrahydrofolate dehydrogenase (NADP+) activity"/>
    <property type="evidence" value="ECO:0007669"/>
    <property type="project" value="UniProtKB-UniRule"/>
</dbReference>
<evidence type="ECO:0000313" key="15">
    <source>
        <dbReference type="EMBL" id="ACH92989.1"/>
    </source>
</evidence>
<keyword evidence="12" id="KW-0812">Transmembrane</keyword>
<evidence type="ECO:0000256" key="2">
    <source>
        <dbReference type="ARBA" id="ARBA00022563"/>
    </source>
</evidence>
<comment type="catalytic activity">
    <reaction evidence="11">
        <text>(6R)-5,10-methenyltetrahydrofolate + H2O = (6R)-10-formyltetrahydrofolate + H(+)</text>
        <dbReference type="Rhea" id="RHEA:23700"/>
        <dbReference type="ChEBI" id="CHEBI:15377"/>
        <dbReference type="ChEBI" id="CHEBI:15378"/>
        <dbReference type="ChEBI" id="CHEBI:57455"/>
        <dbReference type="ChEBI" id="CHEBI:195366"/>
        <dbReference type="EC" id="3.5.4.9"/>
    </reaction>
</comment>
<accession>B5RLN3</accession>
<keyword evidence="7 11" id="KW-0560">Oxidoreductase</keyword>
<dbReference type="EMBL" id="CP000976">
    <property type="protein sequence ID" value="ACH92989.1"/>
    <property type="molecule type" value="Genomic_DNA"/>
</dbReference>
<gene>
    <name evidence="11 15" type="primary">folD</name>
    <name evidence="15" type="ordered locus">BDU_31</name>
</gene>
<name>B5RLN3_BORDL</name>
<feature type="transmembrane region" description="Helical" evidence="12">
    <location>
        <begin position="270"/>
        <end position="291"/>
    </location>
</feature>
<dbReference type="InterPro" id="IPR000672">
    <property type="entry name" value="THF_DH/CycHdrlase"/>
</dbReference>
<keyword evidence="2 11" id="KW-0554">One-carbon metabolism</keyword>
<dbReference type="Gene3D" id="3.40.50.10860">
    <property type="entry name" value="Leucine Dehydrogenase, chain A, domain 1"/>
    <property type="match status" value="1"/>
</dbReference>
<dbReference type="OrthoDB" id="9803580at2"/>
<dbReference type="InterPro" id="IPR020631">
    <property type="entry name" value="THF_DH/CycHdrlase_NAD-bd_dom"/>
</dbReference>
<dbReference type="Gene3D" id="3.40.50.720">
    <property type="entry name" value="NAD(P)-binding Rossmann-like Domain"/>
    <property type="match status" value="1"/>
</dbReference>
<dbReference type="PANTHER" id="PTHR48099">
    <property type="entry name" value="C-1-TETRAHYDROFOLATE SYNTHASE, CYTOPLASMIC-RELATED"/>
    <property type="match status" value="1"/>
</dbReference>
<evidence type="ECO:0000256" key="7">
    <source>
        <dbReference type="ARBA" id="ARBA00023002"/>
    </source>
</evidence>
<comment type="similarity">
    <text evidence="11">Belongs to the tetrahydrofolate dehydrogenase/cyclohydrolase family.</text>
</comment>
<dbReference type="AlphaFoldDB" id="B5RLN3"/>
<evidence type="ECO:0000256" key="1">
    <source>
        <dbReference type="ARBA" id="ARBA00004777"/>
    </source>
</evidence>
<dbReference type="InterPro" id="IPR046346">
    <property type="entry name" value="Aminoacid_DH-like_N_sf"/>
</dbReference>
<dbReference type="GO" id="GO:0035999">
    <property type="term" value="P:tetrahydrofolate interconversion"/>
    <property type="evidence" value="ECO:0007669"/>
    <property type="project" value="UniProtKB-UniRule"/>
</dbReference>
<organism evidence="15 16">
    <name type="scientific">Borrelia duttonii (strain Ly)</name>
    <dbReference type="NCBI Taxonomy" id="412419"/>
    <lineage>
        <taxon>Bacteria</taxon>
        <taxon>Pseudomonadati</taxon>
        <taxon>Spirochaetota</taxon>
        <taxon>Spirochaetia</taxon>
        <taxon>Spirochaetales</taxon>
        <taxon>Borreliaceae</taxon>
        <taxon>Borrelia</taxon>
    </lineage>
</organism>
<dbReference type="STRING" id="412419.BDU_31"/>
<keyword evidence="9 11" id="KW-0486">Methionine biosynthesis</keyword>
<proteinExistence type="inferred from homology"/>
<keyword evidence="5 11" id="KW-0378">Hydrolase</keyword>
<keyword evidence="3 11" id="KW-0028">Amino-acid biosynthesis</keyword>
<keyword evidence="12" id="KW-0472">Membrane</keyword>
<dbReference type="SUPFAM" id="SSF51735">
    <property type="entry name" value="NAD(P)-binding Rossmann-fold domains"/>
    <property type="match status" value="1"/>
</dbReference>
<dbReference type="Pfam" id="PF00763">
    <property type="entry name" value="THF_DHG_CYH"/>
    <property type="match status" value="1"/>
</dbReference>
<evidence type="ECO:0000256" key="8">
    <source>
        <dbReference type="ARBA" id="ARBA00023102"/>
    </source>
</evidence>
<keyword evidence="16" id="KW-1185">Reference proteome</keyword>
<feature type="binding site" evidence="11">
    <location>
        <begin position="176"/>
        <end position="178"/>
    </location>
    <ligand>
        <name>NADP(+)</name>
        <dbReference type="ChEBI" id="CHEBI:58349"/>
    </ligand>
</feature>
<dbReference type="InterPro" id="IPR036291">
    <property type="entry name" value="NAD(P)-bd_dom_sf"/>
</dbReference>
<dbReference type="GO" id="GO:0005829">
    <property type="term" value="C:cytosol"/>
    <property type="evidence" value="ECO:0007669"/>
    <property type="project" value="TreeGrafter"/>
</dbReference>
<evidence type="ECO:0000259" key="13">
    <source>
        <dbReference type="Pfam" id="PF00763"/>
    </source>
</evidence>
<dbReference type="GO" id="GO:0004477">
    <property type="term" value="F:methenyltetrahydrofolate cyclohydrolase activity"/>
    <property type="evidence" value="ECO:0007669"/>
    <property type="project" value="UniProtKB-UniRule"/>
</dbReference>
<protein>
    <recommendedName>
        <fullName evidence="11">Bifunctional protein FolD</fullName>
    </recommendedName>
    <domain>
        <recommendedName>
            <fullName evidence="11">Methylenetetrahydrofolate dehydrogenase</fullName>
            <ecNumber evidence="11">1.5.1.5</ecNumber>
        </recommendedName>
    </domain>
    <domain>
        <recommendedName>
            <fullName evidence="11">Methenyltetrahydrofolate cyclohydrolase</fullName>
            <ecNumber evidence="11">3.5.4.9</ecNumber>
        </recommendedName>
    </domain>
</protein>
<dbReference type="KEGG" id="bdu:BDU_31"/>
<evidence type="ECO:0000259" key="14">
    <source>
        <dbReference type="Pfam" id="PF02882"/>
    </source>
</evidence>
<comment type="function">
    <text evidence="11">Catalyzes the oxidation of 5,10-methylenetetrahydrofolate to 5,10-methenyltetrahydrofolate and then the hydrolysis of 5,10-methenyltetrahydrofolate to 10-formyltetrahydrofolate.</text>
</comment>
<dbReference type="CDD" id="cd01080">
    <property type="entry name" value="NAD_bind_m-THF_DH_Cyclohyd"/>
    <property type="match status" value="1"/>
</dbReference>
<evidence type="ECO:0000313" key="16">
    <source>
        <dbReference type="Proteomes" id="UP000000611"/>
    </source>
</evidence>
<dbReference type="PRINTS" id="PR00085">
    <property type="entry name" value="THFDHDRGNASE"/>
</dbReference>
<dbReference type="GO" id="GO:0006164">
    <property type="term" value="P:purine nucleotide biosynthetic process"/>
    <property type="evidence" value="ECO:0007669"/>
    <property type="project" value="UniProtKB-KW"/>
</dbReference>
<feature type="domain" description="Tetrahydrofolate dehydrogenase/cyclohydrolase NAD(P)-binding" evidence="14">
    <location>
        <begin position="150"/>
        <end position="294"/>
    </location>
</feature>
<dbReference type="Pfam" id="PF02882">
    <property type="entry name" value="THF_DHG_CYH_C"/>
    <property type="match status" value="1"/>
</dbReference>
<feature type="binding site" evidence="11">
    <location>
        <position position="244"/>
    </location>
    <ligand>
        <name>NADP(+)</name>
        <dbReference type="ChEBI" id="CHEBI:58349"/>
    </ligand>
</feature>
<reference evidence="15 16" key="1">
    <citation type="journal article" date="2008" name="PLoS Genet.">
        <title>The genome of Borrelia recurrentis, the agent of deadly louse-borne relapsing fever, is a degraded subset of tick-borne Borrelia duttonii.</title>
        <authorList>
            <person name="Lescot M."/>
            <person name="Audic S."/>
            <person name="Robert C."/>
            <person name="Nguyen T.T."/>
            <person name="Blanc G."/>
            <person name="Cutler S.J."/>
            <person name="Wincker P."/>
            <person name="Couloux A."/>
            <person name="Claverie J.-M."/>
            <person name="Raoult D."/>
            <person name="Drancourt M."/>
        </authorList>
    </citation>
    <scope>NUCLEOTIDE SEQUENCE [LARGE SCALE GENOMIC DNA]</scope>
    <source>
        <strain evidence="15 16">Ly</strain>
    </source>
</reference>
<evidence type="ECO:0000256" key="6">
    <source>
        <dbReference type="ARBA" id="ARBA00022857"/>
    </source>
</evidence>
<dbReference type="eggNOG" id="COG0190">
    <property type="taxonomic scope" value="Bacteria"/>
</dbReference>
<dbReference type="HAMAP" id="MF_01576">
    <property type="entry name" value="THF_DHG_CYH"/>
    <property type="match status" value="1"/>
</dbReference>
<dbReference type="InterPro" id="IPR020630">
    <property type="entry name" value="THF_DH/CycHdrlase_cat_dom"/>
</dbReference>
<evidence type="ECO:0000256" key="9">
    <source>
        <dbReference type="ARBA" id="ARBA00023167"/>
    </source>
</evidence>
<comment type="pathway">
    <text evidence="1 11">One-carbon metabolism; tetrahydrofolate interconversion.</text>
</comment>
<dbReference type="EC" id="3.5.4.9" evidence="11"/>
<evidence type="ECO:0000256" key="12">
    <source>
        <dbReference type="SAM" id="Phobius"/>
    </source>
</evidence>
<dbReference type="GO" id="GO:0000105">
    <property type="term" value="P:L-histidine biosynthetic process"/>
    <property type="evidence" value="ECO:0007669"/>
    <property type="project" value="UniProtKB-KW"/>
</dbReference>
<feature type="domain" description="Tetrahydrofolate dehydrogenase/cyclohydrolase catalytic" evidence="13">
    <location>
        <begin position="40"/>
        <end position="130"/>
    </location>
</feature>
<keyword evidence="6 11" id="KW-0521">NADP</keyword>
<dbReference type="SUPFAM" id="SSF53223">
    <property type="entry name" value="Aminoacid dehydrogenase-like, N-terminal domain"/>
    <property type="match status" value="1"/>
</dbReference>
<dbReference type="EC" id="1.5.1.5" evidence="11"/>
<comment type="subunit">
    <text evidence="11">Homodimer.</text>
</comment>
<keyword evidence="10 11" id="KW-0511">Multifunctional enzyme</keyword>
<evidence type="ECO:0000256" key="11">
    <source>
        <dbReference type="HAMAP-Rule" id="MF_01576"/>
    </source>
</evidence>
<dbReference type="Proteomes" id="UP000000611">
    <property type="component" value="Chromosome"/>
</dbReference>
<comment type="caution">
    <text evidence="11">Lacks conserved residue(s) required for the propagation of feature annotation.</text>
</comment>
<sequence>MLQTRLVEGRAYVSSVFDGKIFANRYYLLLKEFLIYHNLVNKISLKVILANNSPASELYVSVKERVSKEIGINFNVIRLSENSHQDDILRLIEIENTNDYTDGIIVQLPLANKIDVNMILNSILSIKDVDGLSFVNLGKLVSGDKRGFIPCTALAVLKILFDYKIEISGKTVVVIGRSLLVGRAISILLSCKPYNATVIVCHSKTVNLDFYVKQADVIISAVGKPKLIDASMIVGHPYVIDIGISRVDVNNSSVLVGDVDFEAVKDRVRFITPVIGGVGPVTVLMLMFNTIKAYLIRRKKFDLLEKLMKLVEV</sequence>
<keyword evidence="4 11" id="KW-0658">Purine biosynthesis</keyword>
<dbReference type="HOGENOM" id="CLU_034045_2_0_12"/>
<keyword evidence="8 11" id="KW-0368">Histidine biosynthesis</keyword>
<comment type="catalytic activity">
    <reaction evidence="11">
        <text>(6R)-5,10-methylene-5,6,7,8-tetrahydrofolate + NADP(+) = (6R)-5,10-methenyltetrahydrofolate + NADPH</text>
        <dbReference type="Rhea" id="RHEA:22812"/>
        <dbReference type="ChEBI" id="CHEBI:15636"/>
        <dbReference type="ChEBI" id="CHEBI:57455"/>
        <dbReference type="ChEBI" id="CHEBI:57783"/>
        <dbReference type="ChEBI" id="CHEBI:58349"/>
        <dbReference type="EC" id="1.5.1.5"/>
    </reaction>
</comment>
<dbReference type="GO" id="GO:0009086">
    <property type="term" value="P:methionine biosynthetic process"/>
    <property type="evidence" value="ECO:0007669"/>
    <property type="project" value="UniProtKB-KW"/>
</dbReference>
<evidence type="ECO:0000256" key="4">
    <source>
        <dbReference type="ARBA" id="ARBA00022755"/>
    </source>
</evidence>
<dbReference type="UniPathway" id="UPA00193"/>
<evidence type="ECO:0000256" key="10">
    <source>
        <dbReference type="ARBA" id="ARBA00023268"/>
    </source>
</evidence>
<evidence type="ECO:0000256" key="5">
    <source>
        <dbReference type="ARBA" id="ARBA00022801"/>
    </source>
</evidence>
<keyword evidence="12" id="KW-1133">Transmembrane helix</keyword>
<dbReference type="PANTHER" id="PTHR48099:SF5">
    <property type="entry name" value="C-1-TETRAHYDROFOLATE SYNTHASE, CYTOPLASMIC"/>
    <property type="match status" value="1"/>
</dbReference>